<keyword evidence="8 10" id="KW-0511">Multifunctional enzyme</keyword>
<dbReference type="PANTHER" id="PTHR23100:SF0">
    <property type="entry name" value="ARGININE BIOSYNTHESIS BIFUNCTIONAL PROTEIN ARGJ, MITOCHONDRIAL"/>
    <property type="match status" value="1"/>
</dbReference>
<evidence type="ECO:0000256" key="10">
    <source>
        <dbReference type="HAMAP-Rule" id="MF_03124"/>
    </source>
</evidence>
<keyword evidence="9 10" id="KW-0012">Acyltransferase</keyword>
<keyword evidence="3 10" id="KW-0055">Arginine biosynthesis</keyword>
<proteinExistence type="inferred from homology"/>
<comment type="similarity">
    <text evidence="2 10">Belongs to the ArgJ family.</text>
</comment>
<comment type="PTM">
    <text evidence="10">The alpha and beta chains are autoproteolytically processed from a single precursor protein within the mitochondrion.</text>
</comment>
<reference evidence="11 12" key="1">
    <citation type="journal article" date="2012" name="Eukaryot. Cell">
        <title>Draft genome sequence of Wickerhamomyces ciferrii NRRL Y-1031 F-60-10.</title>
        <authorList>
            <person name="Schneider J."/>
            <person name="Andrea H."/>
            <person name="Blom J."/>
            <person name="Jaenicke S."/>
            <person name="Ruckert C."/>
            <person name="Schorsch C."/>
            <person name="Szczepanowski R."/>
            <person name="Farwick M."/>
            <person name="Goesmann A."/>
            <person name="Puhler A."/>
            <person name="Schaffer S."/>
            <person name="Tauch A."/>
            <person name="Kohler T."/>
            <person name="Brinkrolf K."/>
        </authorList>
    </citation>
    <scope>NUCLEOTIDE SEQUENCE [LARGE SCALE GENOMIC DNA]</scope>
    <source>
        <strain evidence="12">ATCC 14091 / BCRC 22168 / CBS 111 / JCM 3599 / NBRC 0793 / NRRL Y-1031 F-60-10</strain>
    </source>
</reference>
<dbReference type="FunCoup" id="K0KLE1">
    <property type="interactions" value="320"/>
</dbReference>
<dbReference type="UniPathway" id="UPA00068">
    <property type="reaction ID" value="UER00106"/>
</dbReference>
<evidence type="ECO:0000256" key="2">
    <source>
        <dbReference type="ARBA" id="ARBA00006774"/>
    </source>
</evidence>
<feature type="binding site" evidence="10">
    <location>
        <position position="426"/>
    </location>
    <ligand>
        <name>substrate</name>
    </ligand>
</feature>
<dbReference type="GO" id="GO:0006592">
    <property type="term" value="P:ornithine biosynthetic process"/>
    <property type="evidence" value="ECO:0007669"/>
    <property type="project" value="TreeGrafter"/>
</dbReference>
<comment type="pathway">
    <text evidence="10">Amino-acid biosynthesis; L-arginine biosynthesis; L-ornithine and N-acetyl-L-glutamate from L-glutamate and N(2)-acetyl-L-ornithine (cyclic): step 1/1.</text>
</comment>
<dbReference type="Gene3D" id="3.60.70.12">
    <property type="entry name" value="L-amino peptidase D-ALA esterase/amidase"/>
    <property type="match status" value="1"/>
</dbReference>
<organism evidence="11 12">
    <name type="scientific">Wickerhamomyces ciferrii (strain ATCC 14091 / BCRC 22168 / CBS 111 / JCM 3599 / NBRC 0793 / NRRL Y-1031 F-60-10)</name>
    <name type="common">Yeast</name>
    <name type="synonym">Pichia ciferrii</name>
    <dbReference type="NCBI Taxonomy" id="1206466"/>
    <lineage>
        <taxon>Eukaryota</taxon>
        <taxon>Fungi</taxon>
        <taxon>Dikarya</taxon>
        <taxon>Ascomycota</taxon>
        <taxon>Saccharomycotina</taxon>
        <taxon>Saccharomycetes</taxon>
        <taxon>Phaffomycetales</taxon>
        <taxon>Wickerhamomycetaceae</taxon>
        <taxon>Wickerhamomyces</taxon>
    </lineage>
</organism>
<feature type="active site" description="Nucleophile" evidence="10">
    <location>
        <position position="210"/>
    </location>
</feature>
<keyword evidence="6 10" id="KW-0068">Autocatalytic cleavage</keyword>
<dbReference type="EC" id="2.3.1.1" evidence="10"/>
<feature type="site" description="Involved in the stabilization of negative charge on the oxyanion by the formation of the oxyanion hole" evidence="10">
    <location>
        <position position="134"/>
    </location>
</feature>
<comment type="caution">
    <text evidence="11">The sequence shown here is derived from an EMBL/GenBank/DDBJ whole genome shotgun (WGS) entry which is preliminary data.</text>
</comment>
<dbReference type="Gene3D" id="3.30.2330.10">
    <property type="entry name" value="arginine biosynthesis bifunctional protein suprefamily"/>
    <property type="match status" value="1"/>
</dbReference>
<evidence type="ECO:0000256" key="3">
    <source>
        <dbReference type="ARBA" id="ARBA00022571"/>
    </source>
</evidence>
<feature type="site" description="Cleavage; by autolysis" evidence="10">
    <location>
        <begin position="209"/>
        <end position="210"/>
    </location>
</feature>
<comment type="subunit">
    <text evidence="10">Heterodimer of an alpha and a beta chain.</text>
</comment>
<dbReference type="InParanoid" id="K0KLE1"/>
<dbReference type="GO" id="GO:0006526">
    <property type="term" value="P:L-arginine biosynthetic process"/>
    <property type="evidence" value="ECO:0007669"/>
    <property type="project" value="UniProtKB-UniRule"/>
</dbReference>
<feature type="binding site" evidence="10">
    <location>
        <position position="173"/>
    </location>
    <ligand>
        <name>substrate</name>
    </ligand>
</feature>
<dbReference type="SUPFAM" id="SSF56266">
    <property type="entry name" value="DmpA/ArgJ-like"/>
    <property type="match status" value="1"/>
</dbReference>
<evidence type="ECO:0000256" key="1">
    <source>
        <dbReference type="ARBA" id="ARBA00004305"/>
    </source>
</evidence>
<keyword evidence="12" id="KW-1185">Reference proteome</keyword>
<dbReference type="EMBL" id="CAIF01000030">
    <property type="protein sequence ID" value="CCH41938.1"/>
    <property type="molecule type" value="Genomic_DNA"/>
</dbReference>
<dbReference type="CDD" id="cd02152">
    <property type="entry name" value="OAT"/>
    <property type="match status" value="1"/>
</dbReference>
<feature type="binding site" evidence="10">
    <location>
        <position position="431"/>
    </location>
    <ligand>
        <name>substrate</name>
    </ligand>
</feature>
<evidence type="ECO:0000256" key="5">
    <source>
        <dbReference type="ARBA" id="ARBA00022679"/>
    </source>
</evidence>
<keyword evidence="5 10" id="KW-0808">Transferase</keyword>
<evidence type="ECO:0000256" key="7">
    <source>
        <dbReference type="ARBA" id="ARBA00023128"/>
    </source>
</evidence>
<comment type="catalytic activity">
    <reaction evidence="10">
        <text>N(2)-acetyl-L-ornithine + L-glutamate = N-acetyl-L-glutamate + L-ornithine</text>
        <dbReference type="Rhea" id="RHEA:15349"/>
        <dbReference type="ChEBI" id="CHEBI:29985"/>
        <dbReference type="ChEBI" id="CHEBI:44337"/>
        <dbReference type="ChEBI" id="CHEBI:46911"/>
        <dbReference type="ChEBI" id="CHEBI:57805"/>
        <dbReference type="EC" id="2.3.1.35"/>
    </reaction>
</comment>
<evidence type="ECO:0000256" key="9">
    <source>
        <dbReference type="ARBA" id="ARBA00023315"/>
    </source>
</evidence>
<dbReference type="FunFam" id="3.10.20.340:FF:000002">
    <property type="entry name" value="Arginine biosynthesis bifunctional protein ArgJ, mitochondrial"/>
    <property type="match status" value="1"/>
</dbReference>
<evidence type="ECO:0000256" key="6">
    <source>
        <dbReference type="ARBA" id="ARBA00022813"/>
    </source>
</evidence>
<dbReference type="GO" id="GO:0005759">
    <property type="term" value="C:mitochondrial matrix"/>
    <property type="evidence" value="ECO:0007669"/>
    <property type="project" value="UniProtKB-SubCell"/>
</dbReference>
<dbReference type="InterPro" id="IPR002813">
    <property type="entry name" value="Arg_biosynth_ArgJ"/>
</dbReference>
<dbReference type="NCBIfam" id="TIGR00120">
    <property type="entry name" value="ArgJ"/>
    <property type="match status" value="1"/>
</dbReference>
<comment type="subcellular location">
    <subcellularLocation>
        <location evidence="1 10">Mitochondrion matrix</location>
    </subcellularLocation>
</comment>
<dbReference type="FunFam" id="3.60.70.12:FF:000001">
    <property type="entry name" value="Arginine biosynthesis bifunctional protein ArgJ, chloroplastic"/>
    <property type="match status" value="1"/>
</dbReference>
<evidence type="ECO:0000256" key="4">
    <source>
        <dbReference type="ARBA" id="ARBA00022605"/>
    </source>
</evidence>
<sequence length="431" mass="46139">MPVQKRLFSSFSQLSNKYSKYVPTEGIYPKGYLVGSVSTGVKKNNQLDLSIIKSINPANAAAVFTTNKFKAAPVQVSKKILDQGNKINSIVINSGCANAVTGANGLKDAQEIVKTVDQTIGSTDVASTICMSTGVIGQPLQMNKILPQIPKLINENLGESHESWVSCAKGIMTTDTFPKLISRSININGNTYTIAGLSKGAGMICPNMATLLGFLVTDAPISSGALQSILKYSVDRSFNCISVDGDMSTNDTIAALANGEAGGPEINESSGESYNKIRDEFTQFAQSLAQLVVRDGEGATKFVTIKVQNAESFKDAQKVAKTISNSPLVKTALYGKDANWGRILCAIGYSDVPVNTEKTNVSFIPTDGSADLKLLVNGEPQQIDETRASEILEFEDLEIHVDLGTNGDGEASFWTCDLSHEYVTINGDYRS</sequence>
<dbReference type="AlphaFoldDB" id="K0KLE1"/>
<keyword evidence="7 10" id="KW-0496">Mitochondrion</keyword>
<dbReference type="GO" id="GO:0004358">
    <property type="term" value="F:L-glutamate N-acetyltransferase activity, acting on acetyl-L-ornithine as donor"/>
    <property type="evidence" value="ECO:0007669"/>
    <property type="project" value="UniProtKB-UniRule"/>
</dbReference>
<evidence type="ECO:0000313" key="11">
    <source>
        <dbReference type="EMBL" id="CCH41938.1"/>
    </source>
</evidence>
<feature type="chain" id="PRO_5023402959" description="Arginine biosynthesis bifunctional protein ArgJ beta chain" evidence="10">
    <location>
        <begin position="210"/>
        <end position="431"/>
    </location>
</feature>
<feature type="binding site" evidence="10">
    <location>
        <position position="199"/>
    </location>
    <ligand>
        <name>substrate</name>
    </ligand>
</feature>
<dbReference type="FunFam" id="3.30.2330.10:FF:000001">
    <property type="entry name" value="Arginine biosynthesis bifunctional protein ArgJ, mitochondrial"/>
    <property type="match status" value="1"/>
</dbReference>
<feature type="binding site" evidence="10">
    <location>
        <position position="210"/>
    </location>
    <ligand>
        <name>substrate</name>
    </ligand>
</feature>
<evidence type="ECO:0000313" key="12">
    <source>
        <dbReference type="Proteomes" id="UP000009328"/>
    </source>
</evidence>
<dbReference type="Gene3D" id="3.10.20.340">
    <property type="entry name" value="ArgJ beta chain, C-terminal domain"/>
    <property type="match status" value="1"/>
</dbReference>
<feature type="chain" id="PRO_5023402960" description="Arginine biosynthesis bifunctional protein ArgJ alpha chain" evidence="10">
    <location>
        <begin position="1"/>
        <end position="209"/>
    </location>
</feature>
<keyword evidence="4 10" id="KW-0028">Amino-acid biosynthesis</keyword>
<comment type="pathway">
    <text evidence="10">Amino-acid biosynthesis; L-arginine biosynthesis; N(2)-acetyl-L-ornithine from L-glutamate: step 1/4.</text>
</comment>
<dbReference type="EC" id="2.3.1.35" evidence="10"/>
<dbReference type="HOGENOM" id="CLU_027172_1_0_1"/>
<gene>
    <name evidence="11" type="ORF">BN7_1477</name>
</gene>
<comment type="catalytic activity">
    <reaction evidence="10">
        <text>L-glutamate + acetyl-CoA = N-acetyl-L-glutamate + CoA + H(+)</text>
        <dbReference type="Rhea" id="RHEA:24292"/>
        <dbReference type="ChEBI" id="CHEBI:15378"/>
        <dbReference type="ChEBI" id="CHEBI:29985"/>
        <dbReference type="ChEBI" id="CHEBI:44337"/>
        <dbReference type="ChEBI" id="CHEBI:57287"/>
        <dbReference type="ChEBI" id="CHEBI:57288"/>
        <dbReference type="EC" id="2.3.1.1"/>
    </reaction>
</comment>
<accession>K0KLE1</accession>
<dbReference type="HAMAP" id="MF_01106">
    <property type="entry name" value="ArgJ"/>
    <property type="match status" value="1"/>
</dbReference>
<dbReference type="InterPro" id="IPR042195">
    <property type="entry name" value="ArgJ_beta_C"/>
</dbReference>
<dbReference type="NCBIfam" id="NF003802">
    <property type="entry name" value="PRK05388.1"/>
    <property type="match status" value="1"/>
</dbReference>
<evidence type="ECO:0000256" key="8">
    <source>
        <dbReference type="ARBA" id="ARBA00023268"/>
    </source>
</evidence>
<dbReference type="STRING" id="1206466.K0KLE1"/>
<name>K0KLE1_WICCF</name>
<comment type="function">
    <text evidence="10">Catalyzes two activities which are involved in the cyclic version of arginine biosynthesis: the synthesis of acetylglutamate from glutamate and acetyl-CoA, and of ornithine by transacetylation between acetylornithine and glutamate.</text>
</comment>
<feature type="site" description="Involved in the stabilization of negative charge on the oxyanion by the formation of the oxyanion hole" evidence="10">
    <location>
        <position position="133"/>
    </location>
</feature>
<dbReference type="InterPro" id="IPR016117">
    <property type="entry name" value="ArgJ-like_dom_sf"/>
</dbReference>
<dbReference type="Proteomes" id="UP000009328">
    <property type="component" value="Unassembled WGS sequence"/>
</dbReference>
<dbReference type="Pfam" id="PF01960">
    <property type="entry name" value="ArgJ"/>
    <property type="match status" value="1"/>
</dbReference>
<dbReference type="GO" id="GO:0004042">
    <property type="term" value="F:L-glutamate N-acetyltransferase activity"/>
    <property type="evidence" value="ECO:0007669"/>
    <property type="project" value="UniProtKB-UniRule"/>
</dbReference>
<protein>
    <recommendedName>
        <fullName evidence="10">Arginine biosynthesis bifunctional protein ArgJ, mitochondrial</fullName>
    </recommendedName>
    <domain>
        <recommendedName>
            <fullName evidence="10">Glutamate N-acetyltransferase</fullName>
            <shortName evidence="10">GAT</shortName>
            <ecNumber evidence="10">2.3.1.35</ecNumber>
        </recommendedName>
        <alternativeName>
            <fullName evidence="10">Ornithine acetyltransferase</fullName>
            <shortName evidence="10">OATase</shortName>
        </alternativeName>
        <alternativeName>
            <fullName evidence="10">Ornithine transacetylase</fullName>
        </alternativeName>
    </domain>
    <domain>
        <recommendedName>
            <fullName evidence="10">Amino-acid acetyltransferase</fullName>
            <ecNumber evidence="10">2.3.1.1</ecNumber>
        </recommendedName>
        <alternativeName>
            <fullName evidence="10">N-acetylglutamate synthase</fullName>
            <shortName evidence="10">AGS</shortName>
        </alternativeName>
    </domain>
    <component>
        <recommendedName>
            <fullName evidence="10">Arginine biosynthesis bifunctional protein ArgJ alpha chain</fullName>
        </recommendedName>
    </component>
    <component>
        <recommendedName>
            <fullName evidence="10">Arginine biosynthesis bifunctional protein ArgJ beta chain</fullName>
        </recommendedName>
    </component>
</protein>
<feature type="binding site" evidence="10">
    <location>
        <position position="297"/>
    </location>
    <ligand>
        <name>substrate</name>
    </ligand>
</feature>
<dbReference type="PANTHER" id="PTHR23100">
    <property type="entry name" value="ARGININE BIOSYNTHESIS BIFUNCTIONAL PROTEIN ARGJ"/>
    <property type="match status" value="1"/>
</dbReference>
<dbReference type="eggNOG" id="KOG2786">
    <property type="taxonomic scope" value="Eukaryota"/>
</dbReference>